<keyword evidence="2" id="KW-1185">Reference proteome</keyword>
<protein>
    <submittedName>
        <fullName evidence="1">Uncharacterized protein</fullName>
    </submittedName>
</protein>
<name>A0AAX0WT31_9GAMM</name>
<evidence type="ECO:0000313" key="2">
    <source>
        <dbReference type="Proteomes" id="UP000192511"/>
    </source>
</evidence>
<accession>A0AAX0WT31</accession>
<dbReference type="EMBL" id="NBTX02000004">
    <property type="protein sequence ID" value="PNL61763.1"/>
    <property type="molecule type" value="Genomic_DNA"/>
</dbReference>
<proteinExistence type="predicted"/>
<dbReference type="GeneID" id="98065908"/>
<gene>
    <name evidence="1" type="ORF">A6J39_011390</name>
</gene>
<dbReference type="AlphaFoldDB" id="A0AAX0WT31"/>
<reference evidence="1" key="1">
    <citation type="submission" date="2017-12" db="EMBL/GenBank/DDBJ databases">
        <title>FDA dAtabase for Regulatory Grade micrObial Sequences (FDA-ARGOS): Supporting development and validation of Infectious Disease Dx tests.</title>
        <authorList>
            <person name="Kerrigan L."/>
            <person name="Tallon L.J."/>
            <person name="Sadzewicz L."/>
            <person name="Sengamalay N."/>
            <person name="Ott S."/>
            <person name="Godinez A."/>
            <person name="Nagaraj S."/>
            <person name="Vavikolanu K."/>
            <person name="Vyas G."/>
            <person name="Nadendla S."/>
            <person name="Aluvathingal J."/>
            <person name="Sichtig H."/>
        </authorList>
    </citation>
    <scope>NUCLEOTIDE SEQUENCE [LARGE SCALE GENOMIC DNA]</scope>
    <source>
        <strain evidence="1">FDAARGOS_200</strain>
    </source>
</reference>
<evidence type="ECO:0000313" key="1">
    <source>
        <dbReference type="EMBL" id="PNL61763.1"/>
    </source>
</evidence>
<sequence length="192" mass="22738">MKLHATLIIAIVCLLVEPVMARECHLPREWQKLCPILQSRVEHTARKMKLQETAAHSLENYIQTTQFNFFYLSQLQFIMPKTSTELLMATYKRGLNKSEAEKMAKYLIKLVDFYKFKNLPAFDNNTSHLIGREWYEIDYSGENMTWKKQKEKYAPYGISNFKSLVCLQKFFPVESKLPYFNKVYQPMNNSRV</sequence>
<comment type="caution">
    <text evidence="1">The sequence shown here is derived from an EMBL/GenBank/DDBJ whole genome shotgun (WGS) entry which is preliminary data.</text>
</comment>
<dbReference type="Proteomes" id="UP000192511">
    <property type="component" value="Unassembled WGS sequence"/>
</dbReference>
<organism evidence="1 2">
    <name type="scientific">Legionella anisa</name>
    <dbReference type="NCBI Taxonomy" id="28082"/>
    <lineage>
        <taxon>Bacteria</taxon>
        <taxon>Pseudomonadati</taxon>
        <taxon>Pseudomonadota</taxon>
        <taxon>Gammaproteobacteria</taxon>
        <taxon>Legionellales</taxon>
        <taxon>Legionellaceae</taxon>
        <taxon>Legionella</taxon>
    </lineage>
</organism>
<dbReference type="RefSeq" id="WP_058388497.1">
    <property type="nucleotide sequence ID" value="NZ_CAAAHR010000004.1"/>
</dbReference>